<protein>
    <submittedName>
        <fullName evidence="1">Uncharacterized protein</fullName>
    </submittedName>
</protein>
<evidence type="ECO:0000313" key="2">
    <source>
        <dbReference type="Proteomes" id="UP000324897"/>
    </source>
</evidence>
<feature type="non-terminal residue" evidence="1">
    <location>
        <position position="1"/>
    </location>
</feature>
<reference evidence="1 2" key="1">
    <citation type="journal article" date="2019" name="Sci. Rep.">
        <title>A high-quality genome of Eragrostis curvula grass provides insights into Poaceae evolution and supports new strategies to enhance forage quality.</title>
        <authorList>
            <person name="Carballo J."/>
            <person name="Santos B.A.C.M."/>
            <person name="Zappacosta D."/>
            <person name="Garbus I."/>
            <person name="Selva J.P."/>
            <person name="Gallo C.A."/>
            <person name="Diaz A."/>
            <person name="Albertini E."/>
            <person name="Caccamo M."/>
            <person name="Echenique V."/>
        </authorList>
    </citation>
    <scope>NUCLEOTIDE SEQUENCE [LARGE SCALE GENOMIC DNA]</scope>
    <source>
        <strain evidence="2">cv. Victoria</strain>
        <tissue evidence="1">Leaf</tissue>
    </source>
</reference>
<name>A0A5J9SX08_9POAL</name>
<sequence length="90" mass="10627">MRKIKVCFSYYSELLQNYRCSYSRAHKHFGRIAGGTLKATFPASEKVRDDICSLEKTACERSNNLQLKTNKLRDFTSCMREQWEGYMERT</sequence>
<comment type="caution">
    <text evidence="1">The sequence shown here is derived from an EMBL/GenBank/DDBJ whole genome shotgun (WGS) entry which is preliminary data.</text>
</comment>
<proteinExistence type="predicted"/>
<evidence type="ECO:0000313" key="1">
    <source>
        <dbReference type="EMBL" id="TVU03491.1"/>
    </source>
</evidence>
<gene>
    <name evidence="1" type="ORF">EJB05_50975</name>
</gene>
<dbReference type="AlphaFoldDB" id="A0A5J9SX08"/>
<accession>A0A5J9SX08</accession>
<dbReference type="Gramene" id="TVU03491">
    <property type="protein sequence ID" value="TVU03491"/>
    <property type="gene ID" value="EJB05_50975"/>
</dbReference>
<organism evidence="1 2">
    <name type="scientific">Eragrostis curvula</name>
    <name type="common">weeping love grass</name>
    <dbReference type="NCBI Taxonomy" id="38414"/>
    <lineage>
        <taxon>Eukaryota</taxon>
        <taxon>Viridiplantae</taxon>
        <taxon>Streptophyta</taxon>
        <taxon>Embryophyta</taxon>
        <taxon>Tracheophyta</taxon>
        <taxon>Spermatophyta</taxon>
        <taxon>Magnoliopsida</taxon>
        <taxon>Liliopsida</taxon>
        <taxon>Poales</taxon>
        <taxon>Poaceae</taxon>
        <taxon>PACMAD clade</taxon>
        <taxon>Chloridoideae</taxon>
        <taxon>Eragrostideae</taxon>
        <taxon>Eragrostidinae</taxon>
        <taxon>Eragrostis</taxon>
    </lineage>
</organism>
<keyword evidence="2" id="KW-1185">Reference proteome</keyword>
<dbReference type="EMBL" id="RWGY01000174">
    <property type="protein sequence ID" value="TVU03491.1"/>
    <property type="molecule type" value="Genomic_DNA"/>
</dbReference>
<dbReference type="Proteomes" id="UP000324897">
    <property type="component" value="Unassembled WGS sequence"/>
</dbReference>